<name>A0A0B1R1H9_9GAMM</name>
<proteinExistence type="predicted"/>
<dbReference type="Proteomes" id="UP000030853">
    <property type="component" value="Unassembled WGS sequence"/>
</dbReference>
<sequence length="101" mass="11588">MRIISVRSLREFMTANPDSAQPLRAWIDEAQKANWSNPADIKDQYLSASILKGSRVVFNIKGNDYRLVAAIAYPQKLMFIKFIGTHREYDAIDANTVEQRK</sequence>
<reference evidence="1 2" key="1">
    <citation type="submission" date="2014-11" db="EMBL/GenBank/DDBJ databases">
        <title>Genome sequencing of Pantoea rodasii ND03.</title>
        <authorList>
            <person name="Muhamad Yunos N.Y."/>
            <person name="Chan K.-G."/>
        </authorList>
    </citation>
    <scope>NUCLEOTIDE SEQUENCE [LARGE SCALE GENOMIC DNA]</scope>
    <source>
        <strain evidence="1 2">ND03</strain>
    </source>
</reference>
<dbReference type="GO" id="GO:0004519">
    <property type="term" value="F:endonuclease activity"/>
    <property type="evidence" value="ECO:0007669"/>
    <property type="project" value="InterPro"/>
</dbReference>
<evidence type="ECO:0000313" key="2">
    <source>
        <dbReference type="Proteomes" id="UP000030853"/>
    </source>
</evidence>
<dbReference type="GO" id="GO:0003723">
    <property type="term" value="F:RNA binding"/>
    <property type="evidence" value="ECO:0007669"/>
    <property type="project" value="InterPro"/>
</dbReference>
<dbReference type="InterPro" id="IPR018669">
    <property type="entry name" value="Toxin_HigB"/>
</dbReference>
<dbReference type="RefSeq" id="WP_039333393.1">
    <property type="nucleotide sequence ID" value="NZ_JTJJ01000064.1"/>
</dbReference>
<comment type="caution">
    <text evidence="1">The sequence shown here is derived from an EMBL/GenBank/DDBJ whole genome shotgun (WGS) entry which is preliminary data.</text>
</comment>
<dbReference type="Pfam" id="PF09907">
    <property type="entry name" value="HigB_toxin"/>
    <property type="match status" value="1"/>
</dbReference>
<protein>
    <submittedName>
        <fullName evidence="1">Toxin RelE</fullName>
    </submittedName>
</protein>
<dbReference type="GO" id="GO:0110001">
    <property type="term" value="C:toxin-antitoxin complex"/>
    <property type="evidence" value="ECO:0007669"/>
    <property type="project" value="InterPro"/>
</dbReference>
<accession>A0A0B1R1H9</accession>
<dbReference type="AlphaFoldDB" id="A0A0B1R1H9"/>
<organism evidence="1 2">
    <name type="scientific">Pantoea rodasii</name>
    <dbReference type="NCBI Taxonomy" id="1076549"/>
    <lineage>
        <taxon>Bacteria</taxon>
        <taxon>Pseudomonadati</taxon>
        <taxon>Pseudomonadota</taxon>
        <taxon>Gammaproteobacteria</taxon>
        <taxon>Enterobacterales</taxon>
        <taxon>Erwiniaceae</taxon>
        <taxon>Pantoea</taxon>
    </lineage>
</organism>
<evidence type="ECO:0000313" key="1">
    <source>
        <dbReference type="EMBL" id="KHJ66918.1"/>
    </source>
</evidence>
<dbReference type="EMBL" id="JTJJ01000064">
    <property type="protein sequence ID" value="KHJ66918.1"/>
    <property type="molecule type" value="Genomic_DNA"/>
</dbReference>
<gene>
    <name evidence="1" type="ORF">QU24_16915</name>
</gene>